<keyword evidence="1" id="KW-1133">Transmembrane helix</keyword>
<accession>A0A7W9AEX4</accession>
<dbReference type="AlphaFoldDB" id="A0A7W9AEX4"/>
<gene>
    <name evidence="2" type="ORF">FHS49_000319</name>
</gene>
<keyword evidence="3" id="KW-1185">Reference proteome</keyword>
<keyword evidence="1" id="KW-0472">Membrane</keyword>
<evidence type="ECO:0000313" key="3">
    <source>
        <dbReference type="Proteomes" id="UP000549617"/>
    </source>
</evidence>
<dbReference type="Proteomes" id="UP000549617">
    <property type="component" value="Unassembled WGS sequence"/>
</dbReference>
<sequence length="49" mass="5085">MKQNLDHIPGCECDPCKAALAAMPGAGRCLLVAVAVAIMAIVLMSALFR</sequence>
<reference evidence="2 3" key="1">
    <citation type="submission" date="2020-08" db="EMBL/GenBank/DDBJ databases">
        <title>Genomic Encyclopedia of Type Strains, Phase IV (KMG-IV): sequencing the most valuable type-strain genomes for metagenomic binning, comparative biology and taxonomic classification.</title>
        <authorList>
            <person name="Goeker M."/>
        </authorList>
    </citation>
    <scope>NUCLEOTIDE SEQUENCE [LARGE SCALE GENOMIC DNA]</scope>
    <source>
        <strain evidence="2 3">DSM 25079</strain>
    </source>
</reference>
<dbReference type="RefSeq" id="WP_184014563.1">
    <property type="nucleotide sequence ID" value="NZ_JACIJC010000001.1"/>
</dbReference>
<organism evidence="2 3">
    <name type="scientific">Sphingobium boeckii</name>
    <dbReference type="NCBI Taxonomy" id="1082345"/>
    <lineage>
        <taxon>Bacteria</taxon>
        <taxon>Pseudomonadati</taxon>
        <taxon>Pseudomonadota</taxon>
        <taxon>Alphaproteobacteria</taxon>
        <taxon>Sphingomonadales</taxon>
        <taxon>Sphingomonadaceae</taxon>
        <taxon>Sphingobium</taxon>
    </lineage>
</organism>
<dbReference type="EMBL" id="JACIJC010000001">
    <property type="protein sequence ID" value="MBB5684328.1"/>
    <property type="molecule type" value="Genomic_DNA"/>
</dbReference>
<feature type="transmembrane region" description="Helical" evidence="1">
    <location>
        <begin position="30"/>
        <end position="48"/>
    </location>
</feature>
<name>A0A7W9AEX4_9SPHN</name>
<proteinExistence type="predicted"/>
<keyword evidence="1" id="KW-0812">Transmembrane</keyword>
<protein>
    <submittedName>
        <fullName evidence="2">Uncharacterized protein</fullName>
    </submittedName>
</protein>
<evidence type="ECO:0000256" key="1">
    <source>
        <dbReference type="SAM" id="Phobius"/>
    </source>
</evidence>
<evidence type="ECO:0000313" key="2">
    <source>
        <dbReference type="EMBL" id="MBB5684328.1"/>
    </source>
</evidence>
<comment type="caution">
    <text evidence="2">The sequence shown here is derived from an EMBL/GenBank/DDBJ whole genome shotgun (WGS) entry which is preliminary data.</text>
</comment>